<proteinExistence type="inferred from homology"/>
<dbReference type="InterPro" id="IPR050352">
    <property type="entry name" value="ABCG_transporters"/>
</dbReference>
<sequence>MFSLNKCWHSPAIFILIWLTCVIMPICLASRPTQEEAQKFVKALRAIYFPRPNSSLEIKDEPKQPECPPCFNCHLPVFECSHFTSCNDYNGKCTCLPGFGGEDCSKPVCNSLADGTNRRLRGKDKVCECSEGWEGINCNVCKTDSACDPMVSTKQNGTCYKGGLTVYENFQMCDVKNKKILDMLPDQPPQVTFSCHRKKETCDFQFWINQTESFYCHLDECSFDQEITQDQNITQYNCKNIKCKCMAGEMLCGKDGSIDLSEWLVEEIKGPAEFKCYNPSDCRFSEPNMNALILSIFGDKYISLDCKSGECLHYSEVPGFERPRQPNNTNMIIVSVFAVLTFVAGIFGAVFYLSRNWVTPSSNISLPDDESSHLMANHIPAELLFQDISYYIGDKQVLHSIHGVVKPGEVMAIMGGSGAGKTTFLDILARKNKAGRIRGKTLVNGHLVDDETFKNVVGYVDQEDHLLPTLTVYETILYSALLRLPREMSFEAKNFRVMETMSELGILRIKDSRIGDAGARSISGGEKRRVSIACELVTSPSILFLDEPTSGLDAYNAYNVVECLVTLARNYNRTVICTIHQPRSNIFALFDQLVLLANGHMVYSGEVSKCHTYFESIGHKCPPGFNIADYLVDLTMYAVKPRNSSEDQDEDDDSEIIDGISSARPPPISSAERRPMLRNRVSIHDIQDSELYRPQSRLSDQQENNGVFELNNRDVQSDDSININVHSDRMTDHLKMLVDGYNRSMISLGIKDEIDRAEMNERRQPLLASSGVNTTISSHLRASWFTQFRILSDRTFKNLYRNPMLMLTHYCISVYLALLCGSLFYKVTNDIAGFQNRMGVLFFMCALFGFGCLSSLHVFAAERILFVKERANGYYAPITYFSSKVLFDIIPLRVVPPILMGVIIYHMVGLVDGTAEFFKFLLVLVLFNLTAASICLCIGILFKELGVASLLSSLVMLFSMLFGGLLLNKDSIPEYLSWLKDLSFFNYAFEALIVNEVVYLTLTEEKYGLQIDVPGATILSTFGFDASAYWIDVVKLTIMFSSFIVLSFTCLQLFVKEKR</sequence>
<dbReference type="PROSITE" id="PS01186">
    <property type="entry name" value="EGF_2"/>
    <property type="match status" value="1"/>
</dbReference>
<keyword evidence="8" id="KW-0067">ATP-binding</keyword>
<evidence type="ECO:0000313" key="17">
    <source>
        <dbReference type="Proteomes" id="UP000018888"/>
    </source>
</evidence>
<evidence type="ECO:0000256" key="11">
    <source>
        <dbReference type="ARBA" id="ARBA00023180"/>
    </source>
</evidence>
<dbReference type="InterPro" id="IPR013525">
    <property type="entry name" value="ABC2_TM"/>
</dbReference>
<dbReference type="InterPro" id="IPR017871">
    <property type="entry name" value="ABC_transporter-like_CS"/>
</dbReference>
<organism evidence="16 17">
    <name type="scientific">Rhizophagus irregularis (strain DAOM 181602 / DAOM 197198 / MUCL 43194)</name>
    <name type="common">Arbuscular mycorrhizal fungus</name>
    <name type="synonym">Glomus intraradices</name>
    <dbReference type="NCBI Taxonomy" id="747089"/>
    <lineage>
        <taxon>Eukaryota</taxon>
        <taxon>Fungi</taxon>
        <taxon>Fungi incertae sedis</taxon>
        <taxon>Mucoromycota</taxon>
        <taxon>Glomeromycotina</taxon>
        <taxon>Glomeromycetes</taxon>
        <taxon>Glomerales</taxon>
        <taxon>Glomeraceae</taxon>
        <taxon>Rhizophagus</taxon>
    </lineage>
</organism>
<feature type="transmembrane region" description="Helical" evidence="13">
    <location>
        <begin position="920"/>
        <end position="942"/>
    </location>
</feature>
<dbReference type="InterPro" id="IPR003439">
    <property type="entry name" value="ABC_transporter-like_ATP-bd"/>
</dbReference>
<dbReference type="SMR" id="A0A2P4P6Q6"/>
<dbReference type="SUPFAM" id="SSF52540">
    <property type="entry name" value="P-loop containing nucleoside triphosphate hydrolases"/>
    <property type="match status" value="1"/>
</dbReference>
<protein>
    <recommendedName>
        <fullName evidence="15">ABC transporter domain-containing protein</fullName>
    </recommendedName>
</protein>
<evidence type="ECO:0000256" key="13">
    <source>
        <dbReference type="SAM" id="Phobius"/>
    </source>
</evidence>
<keyword evidence="17" id="KW-1185">Reference proteome</keyword>
<dbReference type="CDD" id="cd03213">
    <property type="entry name" value="ABCG_EPDR"/>
    <property type="match status" value="1"/>
</dbReference>
<dbReference type="CDD" id="cd00055">
    <property type="entry name" value="EGF_Lam"/>
    <property type="match status" value="1"/>
</dbReference>
<evidence type="ECO:0000313" key="16">
    <source>
        <dbReference type="EMBL" id="POG61058.1"/>
    </source>
</evidence>
<evidence type="ECO:0000256" key="14">
    <source>
        <dbReference type="SAM" id="SignalP"/>
    </source>
</evidence>
<keyword evidence="7" id="KW-0256">Endoplasmic reticulum</keyword>
<evidence type="ECO:0000256" key="3">
    <source>
        <dbReference type="ARBA" id="ARBA00022448"/>
    </source>
</evidence>
<keyword evidence="4 13" id="KW-0812">Transmembrane</keyword>
<feature type="transmembrane region" description="Helical" evidence="13">
    <location>
        <begin position="1037"/>
        <end position="1055"/>
    </location>
</feature>
<dbReference type="InterPro" id="IPR027417">
    <property type="entry name" value="P-loop_NTPase"/>
</dbReference>
<dbReference type="InterPro" id="IPR000742">
    <property type="entry name" value="EGF"/>
</dbReference>
<keyword evidence="10 13" id="KW-0472">Membrane</keyword>
<feature type="transmembrane region" description="Helical" evidence="13">
    <location>
        <begin position="331"/>
        <end position="353"/>
    </location>
</feature>
<dbReference type="VEuPathDB" id="FungiDB:RhiirFUN_019598"/>
<feature type="compositionally biased region" description="Acidic residues" evidence="12">
    <location>
        <begin position="646"/>
        <end position="656"/>
    </location>
</feature>
<comment type="caution">
    <text evidence="16">The sequence shown here is derived from an EMBL/GenBank/DDBJ whole genome shotgun (WGS) entry which is preliminary data.</text>
</comment>
<dbReference type="GO" id="GO:0005789">
    <property type="term" value="C:endoplasmic reticulum membrane"/>
    <property type="evidence" value="ECO:0007669"/>
    <property type="project" value="UniProtKB-SubCell"/>
</dbReference>
<feature type="transmembrane region" description="Helical" evidence="13">
    <location>
        <begin position="804"/>
        <end position="825"/>
    </location>
</feature>
<keyword evidence="3" id="KW-0813">Transport</keyword>
<dbReference type="Pfam" id="PF00005">
    <property type="entry name" value="ABC_tran"/>
    <property type="match status" value="1"/>
</dbReference>
<dbReference type="Pfam" id="PF19055">
    <property type="entry name" value="ABC2_membrane_7"/>
    <property type="match status" value="1"/>
</dbReference>
<name>A0A2P4P6Q6_RHIID</name>
<dbReference type="PROSITE" id="PS00022">
    <property type="entry name" value="EGF_1"/>
    <property type="match status" value="1"/>
</dbReference>
<feature type="transmembrane region" description="Helical" evidence="13">
    <location>
        <begin position="840"/>
        <end position="865"/>
    </location>
</feature>
<gene>
    <name evidence="16" type="ORF">GLOIN_2v1707332</name>
</gene>
<keyword evidence="11" id="KW-0325">Glycoprotein</keyword>
<dbReference type="FunFam" id="3.40.50.300:FF:000702">
    <property type="entry name" value="ABC transporter (Adp1)"/>
    <property type="match status" value="1"/>
</dbReference>
<dbReference type="PANTHER" id="PTHR48041:SF2">
    <property type="entry name" value="ATP-DEPENDENT PERMEASE-RELATED"/>
    <property type="match status" value="1"/>
</dbReference>
<dbReference type="SMART" id="SM00382">
    <property type="entry name" value="AAA"/>
    <property type="match status" value="1"/>
</dbReference>
<evidence type="ECO:0000256" key="10">
    <source>
        <dbReference type="ARBA" id="ARBA00023136"/>
    </source>
</evidence>
<dbReference type="Proteomes" id="UP000018888">
    <property type="component" value="Unassembled WGS sequence"/>
</dbReference>
<keyword evidence="6" id="KW-0547">Nucleotide-binding</keyword>
<dbReference type="AlphaFoldDB" id="A0A2P4P6Q6"/>
<evidence type="ECO:0000256" key="5">
    <source>
        <dbReference type="ARBA" id="ARBA00022729"/>
    </source>
</evidence>
<feature type="transmembrane region" description="Helical" evidence="13">
    <location>
        <begin position="982"/>
        <end position="1001"/>
    </location>
</feature>
<reference evidence="16 17" key="2">
    <citation type="journal article" date="2018" name="New Phytol.">
        <title>High intraspecific genome diversity in the model arbuscular mycorrhizal symbiont Rhizophagus irregularis.</title>
        <authorList>
            <person name="Chen E.C.H."/>
            <person name="Morin E."/>
            <person name="Beaudet D."/>
            <person name="Noel J."/>
            <person name="Yildirir G."/>
            <person name="Ndikumana S."/>
            <person name="Charron P."/>
            <person name="St-Onge C."/>
            <person name="Giorgi J."/>
            <person name="Kruger M."/>
            <person name="Marton T."/>
            <person name="Ropars J."/>
            <person name="Grigoriev I.V."/>
            <person name="Hainaut M."/>
            <person name="Henrissat B."/>
            <person name="Roux C."/>
            <person name="Martin F."/>
            <person name="Corradi N."/>
        </authorList>
    </citation>
    <scope>NUCLEOTIDE SEQUENCE [LARGE SCALE GENOMIC DNA]</scope>
    <source>
        <strain evidence="16 17">DAOM 197198</strain>
    </source>
</reference>
<evidence type="ECO:0000259" key="15">
    <source>
        <dbReference type="PROSITE" id="PS50893"/>
    </source>
</evidence>
<dbReference type="GO" id="GO:0005524">
    <property type="term" value="F:ATP binding"/>
    <property type="evidence" value="ECO:0007669"/>
    <property type="project" value="UniProtKB-KW"/>
</dbReference>
<evidence type="ECO:0000256" key="6">
    <source>
        <dbReference type="ARBA" id="ARBA00022741"/>
    </source>
</evidence>
<comment type="similarity">
    <text evidence="2">Belongs to the ABC transporter superfamily. ABCG family. Eye pigment precursor importer (TC 3.A.1.204) subfamily.</text>
</comment>
<feature type="domain" description="ABC transporter" evidence="15">
    <location>
        <begin position="383"/>
        <end position="623"/>
    </location>
</feature>
<feature type="signal peptide" evidence="14">
    <location>
        <begin position="1"/>
        <end position="29"/>
    </location>
</feature>
<dbReference type="PROSITE" id="PS00211">
    <property type="entry name" value="ABC_TRANSPORTER_1"/>
    <property type="match status" value="1"/>
</dbReference>
<evidence type="ECO:0000256" key="8">
    <source>
        <dbReference type="ARBA" id="ARBA00022840"/>
    </source>
</evidence>
<evidence type="ECO:0000256" key="7">
    <source>
        <dbReference type="ARBA" id="ARBA00022824"/>
    </source>
</evidence>
<evidence type="ECO:0000256" key="9">
    <source>
        <dbReference type="ARBA" id="ARBA00022989"/>
    </source>
</evidence>
<reference evidence="16 17" key="1">
    <citation type="journal article" date="2013" name="Proc. Natl. Acad. Sci. U.S.A.">
        <title>Genome of an arbuscular mycorrhizal fungus provides insight into the oldest plant symbiosis.</title>
        <authorList>
            <person name="Tisserant E."/>
            <person name="Malbreil M."/>
            <person name="Kuo A."/>
            <person name="Kohler A."/>
            <person name="Symeonidi A."/>
            <person name="Balestrini R."/>
            <person name="Charron P."/>
            <person name="Duensing N."/>
            <person name="Frei Dit Frey N."/>
            <person name="Gianinazzi-Pearson V."/>
            <person name="Gilbert L.B."/>
            <person name="Handa Y."/>
            <person name="Herr J.R."/>
            <person name="Hijri M."/>
            <person name="Koul R."/>
            <person name="Kawaguchi M."/>
            <person name="Krajinski F."/>
            <person name="Lammers P.J."/>
            <person name="Masclaux F.G."/>
            <person name="Murat C."/>
            <person name="Morin E."/>
            <person name="Ndikumana S."/>
            <person name="Pagni M."/>
            <person name="Petitpierre D."/>
            <person name="Requena N."/>
            <person name="Rosikiewicz P."/>
            <person name="Riley R."/>
            <person name="Saito K."/>
            <person name="San Clemente H."/>
            <person name="Shapiro H."/>
            <person name="van Tuinen D."/>
            <person name="Becard G."/>
            <person name="Bonfante P."/>
            <person name="Paszkowski U."/>
            <person name="Shachar-Hill Y.Y."/>
            <person name="Tuskan G.A."/>
            <person name="Young P.W."/>
            <person name="Sanders I.R."/>
            <person name="Henrissat B."/>
            <person name="Rensing S.A."/>
            <person name="Grigoriev I.V."/>
            <person name="Corradi N."/>
            <person name="Roux C."/>
            <person name="Martin F."/>
        </authorList>
    </citation>
    <scope>NUCLEOTIDE SEQUENCE [LARGE SCALE GENOMIC DNA]</scope>
    <source>
        <strain evidence="16 17">DAOM 197198</strain>
    </source>
</reference>
<keyword evidence="5 14" id="KW-0732">Signal</keyword>
<dbReference type="InterPro" id="IPR043926">
    <property type="entry name" value="ABCG_dom"/>
</dbReference>
<evidence type="ECO:0000256" key="2">
    <source>
        <dbReference type="ARBA" id="ARBA00005814"/>
    </source>
</evidence>
<dbReference type="GO" id="GO:0140359">
    <property type="term" value="F:ABC-type transporter activity"/>
    <property type="evidence" value="ECO:0007669"/>
    <property type="project" value="InterPro"/>
</dbReference>
<keyword evidence="9 13" id="KW-1133">Transmembrane helix</keyword>
<dbReference type="Gene3D" id="2.10.25.10">
    <property type="entry name" value="Laminin"/>
    <property type="match status" value="1"/>
</dbReference>
<dbReference type="PROSITE" id="PS50893">
    <property type="entry name" value="ABC_TRANSPORTER_2"/>
    <property type="match status" value="1"/>
</dbReference>
<dbReference type="PANTHER" id="PTHR48041">
    <property type="entry name" value="ABC TRANSPORTER G FAMILY MEMBER 28"/>
    <property type="match status" value="1"/>
</dbReference>
<evidence type="ECO:0000256" key="1">
    <source>
        <dbReference type="ARBA" id="ARBA00004477"/>
    </source>
</evidence>
<feature type="chain" id="PRO_5015198293" description="ABC transporter domain-containing protein" evidence="14">
    <location>
        <begin position="30"/>
        <end position="1059"/>
    </location>
</feature>
<feature type="transmembrane region" description="Helical" evidence="13">
    <location>
        <begin position="885"/>
        <end position="908"/>
    </location>
</feature>
<feature type="region of interest" description="Disordered" evidence="12">
    <location>
        <begin position="642"/>
        <end position="680"/>
    </location>
</feature>
<dbReference type="EMBL" id="AUPC02000358">
    <property type="protein sequence ID" value="POG61058.1"/>
    <property type="molecule type" value="Genomic_DNA"/>
</dbReference>
<dbReference type="InterPro" id="IPR002049">
    <property type="entry name" value="LE_dom"/>
</dbReference>
<feature type="transmembrane region" description="Helical" evidence="13">
    <location>
        <begin position="949"/>
        <end position="967"/>
    </location>
</feature>
<dbReference type="GO" id="GO:0016887">
    <property type="term" value="F:ATP hydrolysis activity"/>
    <property type="evidence" value="ECO:0007669"/>
    <property type="project" value="InterPro"/>
</dbReference>
<dbReference type="InterPro" id="IPR003593">
    <property type="entry name" value="AAA+_ATPase"/>
</dbReference>
<dbReference type="Pfam" id="PF01061">
    <property type="entry name" value="ABC2_membrane"/>
    <property type="match status" value="1"/>
</dbReference>
<evidence type="ECO:0000256" key="12">
    <source>
        <dbReference type="SAM" id="MobiDB-lite"/>
    </source>
</evidence>
<comment type="subcellular location">
    <subcellularLocation>
        <location evidence="1">Endoplasmic reticulum membrane</location>
        <topology evidence="1">Multi-pass membrane protein</topology>
    </subcellularLocation>
</comment>
<dbReference type="Gene3D" id="3.40.50.300">
    <property type="entry name" value="P-loop containing nucleotide triphosphate hydrolases"/>
    <property type="match status" value="1"/>
</dbReference>
<accession>A0A2P4P6Q6</accession>
<evidence type="ECO:0000256" key="4">
    <source>
        <dbReference type="ARBA" id="ARBA00022692"/>
    </source>
</evidence>